<evidence type="ECO:0008006" key="4">
    <source>
        <dbReference type="Google" id="ProtNLM"/>
    </source>
</evidence>
<evidence type="ECO:0000256" key="1">
    <source>
        <dbReference type="SAM" id="Phobius"/>
    </source>
</evidence>
<evidence type="ECO:0000313" key="3">
    <source>
        <dbReference type="Proteomes" id="UP001432322"/>
    </source>
</evidence>
<dbReference type="EMBL" id="BTSY01000003">
    <property type="protein sequence ID" value="GMT17453.1"/>
    <property type="molecule type" value="Genomic_DNA"/>
</dbReference>
<keyword evidence="1" id="KW-0472">Membrane</keyword>
<accession>A0AAV5VGW3</accession>
<feature type="non-terminal residue" evidence="2">
    <location>
        <position position="81"/>
    </location>
</feature>
<evidence type="ECO:0000313" key="2">
    <source>
        <dbReference type="EMBL" id="GMT17453.1"/>
    </source>
</evidence>
<reference evidence="2" key="1">
    <citation type="submission" date="2023-10" db="EMBL/GenBank/DDBJ databases">
        <title>Genome assembly of Pristionchus species.</title>
        <authorList>
            <person name="Yoshida K."/>
            <person name="Sommer R.J."/>
        </authorList>
    </citation>
    <scope>NUCLEOTIDE SEQUENCE</scope>
    <source>
        <strain evidence="2">RS5133</strain>
    </source>
</reference>
<dbReference type="AlphaFoldDB" id="A0AAV5VGW3"/>
<gene>
    <name evidence="2" type="ORF">PFISCL1PPCAC_8750</name>
</gene>
<protein>
    <recommendedName>
        <fullName evidence="4">G protein-coupled receptor</fullName>
    </recommendedName>
</protein>
<proteinExistence type="predicted"/>
<dbReference type="Proteomes" id="UP001432322">
    <property type="component" value="Unassembled WGS sequence"/>
</dbReference>
<keyword evidence="3" id="KW-1185">Reference proteome</keyword>
<feature type="transmembrane region" description="Helical" evidence="1">
    <location>
        <begin position="25"/>
        <end position="50"/>
    </location>
</feature>
<keyword evidence="1" id="KW-1133">Transmembrane helix</keyword>
<comment type="caution">
    <text evidence="2">The sequence shown here is derived from an EMBL/GenBank/DDBJ whole genome shotgun (WGS) entry which is preliminary data.</text>
</comment>
<keyword evidence="1" id="KW-0812">Transmembrane</keyword>
<sequence>MFDCNDDFPSLSLIMALFLWKGEMLIFAMFTILFVVINGYHCYVFCFCYSRLGVDVGRKMERTFILTEINRLSECRSDELK</sequence>
<organism evidence="2 3">
    <name type="scientific">Pristionchus fissidentatus</name>
    <dbReference type="NCBI Taxonomy" id="1538716"/>
    <lineage>
        <taxon>Eukaryota</taxon>
        <taxon>Metazoa</taxon>
        <taxon>Ecdysozoa</taxon>
        <taxon>Nematoda</taxon>
        <taxon>Chromadorea</taxon>
        <taxon>Rhabditida</taxon>
        <taxon>Rhabditina</taxon>
        <taxon>Diplogasteromorpha</taxon>
        <taxon>Diplogasteroidea</taxon>
        <taxon>Neodiplogasteridae</taxon>
        <taxon>Pristionchus</taxon>
    </lineage>
</organism>
<name>A0AAV5VGW3_9BILA</name>